<evidence type="ECO:0000313" key="2">
    <source>
        <dbReference type="EMBL" id="KAJ4146962.1"/>
    </source>
</evidence>
<sequence>MVTHCVPTLQSSVGTLYQDEWKMNRGSVYSIAKGCHFTIAFTYAHLLYNAGPNKHHRNTKHPSTLSCLCKAMEPVGLAVGVLGLAGLFSTCLDAIGRFESWRNFADESQLVRTLLEGQRLLLQRWGRDVGLDNGTLSADHHEALNDPKILSTIRMHLSEIEKICTNEDGAFLLSGGTTAGQKSGARFLRTHPEASALPESRRQKMKLCASWFPSMGRKL</sequence>
<evidence type="ECO:0000259" key="1">
    <source>
        <dbReference type="Pfam" id="PF14479"/>
    </source>
</evidence>
<protein>
    <recommendedName>
        <fullName evidence="1">Prion-inhibition and propagation HeLo domain-containing protein</fullName>
    </recommendedName>
</protein>
<dbReference type="GeneID" id="80888674"/>
<organism evidence="2 3">
    <name type="scientific">Akanthomyces muscarius</name>
    <name type="common">Entomopathogenic fungus</name>
    <name type="synonym">Lecanicillium muscarium</name>
    <dbReference type="NCBI Taxonomy" id="2231603"/>
    <lineage>
        <taxon>Eukaryota</taxon>
        <taxon>Fungi</taxon>
        <taxon>Dikarya</taxon>
        <taxon>Ascomycota</taxon>
        <taxon>Pezizomycotina</taxon>
        <taxon>Sordariomycetes</taxon>
        <taxon>Hypocreomycetidae</taxon>
        <taxon>Hypocreales</taxon>
        <taxon>Cordycipitaceae</taxon>
        <taxon>Akanthomyces</taxon>
    </lineage>
</organism>
<proteinExistence type="predicted"/>
<dbReference type="AlphaFoldDB" id="A0A9W8UI95"/>
<dbReference type="Gene3D" id="1.20.120.1020">
    <property type="entry name" value="Prion-inhibition and propagation, HeLo domain"/>
    <property type="match status" value="1"/>
</dbReference>
<accession>A0A9W8UI95</accession>
<name>A0A9W8UI95_AKAMU</name>
<reference evidence="2" key="1">
    <citation type="journal article" date="2023" name="Access Microbiol">
        <title>De-novo genome assembly for Akanthomyces muscarius, a biocontrol agent of insect agricultural pests.</title>
        <authorList>
            <person name="Erdos Z."/>
            <person name="Studholme D.J."/>
            <person name="Raymond B."/>
            <person name="Sharma M."/>
        </authorList>
    </citation>
    <scope>NUCLEOTIDE SEQUENCE</scope>
    <source>
        <strain evidence="2">Ve6</strain>
    </source>
</reference>
<dbReference type="InterPro" id="IPR038305">
    <property type="entry name" value="HeLo_sf"/>
</dbReference>
<dbReference type="KEGG" id="amus:LMH87_001515"/>
<dbReference type="InterPro" id="IPR029498">
    <property type="entry name" value="HeLo_dom"/>
</dbReference>
<dbReference type="RefSeq" id="XP_056049903.1">
    <property type="nucleotide sequence ID" value="XM_056192803.1"/>
</dbReference>
<dbReference type="EMBL" id="JAJHUN010000010">
    <property type="protein sequence ID" value="KAJ4146962.1"/>
    <property type="molecule type" value="Genomic_DNA"/>
</dbReference>
<keyword evidence="3" id="KW-1185">Reference proteome</keyword>
<dbReference type="Proteomes" id="UP001144673">
    <property type="component" value="Chromosome 3"/>
</dbReference>
<feature type="domain" description="Prion-inhibition and propagation HeLo" evidence="1">
    <location>
        <begin position="76"/>
        <end position="167"/>
    </location>
</feature>
<dbReference type="Pfam" id="PF14479">
    <property type="entry name" value="HeLo"/>
    <property type="match status" value="1"/>
</dbReference>
<comment type="caution">
    <text evidence="2">The sequence shown here is derived from an EMBL/GenBank/DDBJ whole genome shotgun (WGS) entry which is preliminary data.</text>
</comment>
<evidence type="ECO:0000313" key="3">
    <source>
        <dbReference type="Proteomes" id="UP001144673"/>
    </source>
</evidence>
<gene>
    <name evidence="2" type="ORF">LMH87_001515</name>
</gene>